<dbReference type="Proteomes" id="UP000027002">
    <property type="component" value="Chromosome 4"/>
</dbReference>
<dbReference type="KEGG" id="uvi:66066262"/>
<gene>
    <name evidence="1" type="ORF">UV8b_05485</name>
</gene>
<organism evidence="1 2">
    <name type="scientific">Ustilaginoidea virens</name>
    <name type="common">Rice false smut fungus</name>
    <name type="synonym">Villosiclava virens</name>
    <dbReference type="NCBI Taxonomy" id="1159556"/>
    <lineage>
        <taxon>Eukaryota</taxon>
        <taxon>Fungi</taxon>
        <taxon>Dikarya</taxon>
        <taxon>Ascomycota</taxon>
        <taxon>Pezizomycotina</taxon>
        <taxon>Sordariomycetes</taxon>
        <taxon>Hypocreomycetidae</taxon>
        <taxon>Hypocreales</taxon>
        <taxon>Clavicipitaceae</taxon>
        <taxon>Ustilaginoidea</taxon>
    </lineage>
</organism>
<protein>
    <submittedName>
        <fullName evidence="1">Uncharacterized protein</fullName>
    </submittedName>
</protein>
<dbReference type="RefSeq" id="XP_042998915.1">
    <property type="nucleotide sequence ID" value="XM_043142982.1"/>
</dbReference>
<dbReference type="GeneID" id="66066262"/>
<reference evidence="1" key="1">
    <citation type="submission" date="2020-03" db="EMBL/GenBank/DDBJ databases">
        <title>A mixture of massive structural variations and highly conserved coding sequences in Ustilaginoidea virens genome.</title>
        <authorList>
            <person name="Zhang K."/>
            <person name="Zhao Z."/>
            <person name="Zhang Z."/>
            <person name="Li Y."/>
            <person name="Hsiang T."/>
            <person name="Sun W."/>
        </authorList>
    </citation>
    <scope>NUCLEOTIDE SEQUENCE</scope>
    <source>
        <strain evidence="1">UV-8b</strain>
    </source>
</reference>
<keyword evidence="2" id="KW-1185">Reference proteome</keyword>
<proteinExistence type="predicted"/>
<name>A0A8E5MIP4_USTVR</name>
<dbReference type="AlphaFoldDB" id="A0A8E5MIP4"/>
<dbReference type="EMBL" id="CP072756">
    <property type="protein sequence ID" value="QUC21242.1"/>
    <property type="molecule type" value="Genomic_DNA"/>
</dbReference>
<evidence type="ECO:0000313" key="2">
    <source>
        <dbReference type="Proteomes" id="UP000027002"/>
    </source>
</evidence>
<accession>A0A8E5MIP4</accession>
<evidence type="ECO:0000313" key="1">
    <source>
        <dbReference type="EMBL" id="QUC21242.1"/>
    </source>
</evidence>
<sequence length="180" mass="20193">MAVFGEHQDSITATREPYLSPDSASSTQVILLDDHDDGPLFDLWRLFAETPATPGRGGRDIVAKFIQRGRSRMLINETALIEAARRAVPHLDQQVVDFAGLASAEQLRAGRQTDLLIGILPGDFAHLRFRNLAQRLGHRYHRAHAKRHVEASGEQQRQHDTAEMEEQQLMKLVDSVVRGL</sequence>
<dbReference type="OrthoDB" id="529273at2759"/>